<keyword evidence="3" id="KW-1185">Reference proteome</keyword>
<dbReference type="Proteomes" id="UP000245124">
    <property type="component" value="Unassembled WGS sequence"/>
</dbReference>
<dbReference type="Pfam" id="PF13489">
    <property type="entry name" value="Methyltransf_23"/>
    <property type="match status" value="1"/>
</dbReference>
<keyword evidence="2" id="KW-0808">Transferase</keyword>
<feature type="transmembrane region" description="Helical" evidence="1">
    <location>
        <begin position="281"/>
        <end position="304"/>
    </location>
</feature>
<gene>
    <name evidence="2" type="ORF">NIES4072_35280</name>
</gene>
<accession>A0A2R5FP88</accession>
<keyword evidence="1" id="KW-0472">Membrane</keyword>
<dbReference type="EMBL" id="BDUD01000001">
    <property type="protein sequence ID" value="GBG19859.1"/>
    <property type="molecule type" value="Genomic_DNA"/>
</dbReference>
<evidence type="ECO:0000313" key="3">
    <source>
        <dbReference type="Proteomes" id="UP000245124"/>
    </source>
</evidence>
<keyword evidence="2" id="KW-0489">Methyltransferase</keyword>
<evidence type="ECO:0000313" key="2">
    <source>
        <dbReference type="EMBL" id="GBG19859.1"/>
    </source>
</evidence>
<keyword evidence="1" id="KW-1133">Transmembrane helix</keyword>
<evidence type="ECO:0000256" key="1">
    <source>
        <dbReference type="SAM" id="Phobius"/>
    </source>
</evidence>
<organism evidence="2 3">
    <name type="scientific">Nostoc commune NIES-4072</name>
    <dbReference type="NCBI Taxonomy" id="2005467"/>
    <lineage>
        <taxon>Bacteria</taxon>
        <taxon>Bacillati</taxon>
        <taxon>Cyanobacteriota</taxon>
        <taxon>Cyanophyceae</taxon>
        <taxon>Nostocales</taxon>
        <taxon>Nostocaceae</taxon>
        <taxon>Nostoc</taxon>
    </lineage>
</organism>
<dbReference type="PANTHER" id="PTHR43861:SF6">
    <property type="entry name" value="METHYLTRANSFERASE TYPE 11"/>
    <property type="match status" value="1"/>
</dbReference>
<reference evidence="2 3" key="1">
    <citation type="submission" date="2017-06" db="EMBL/GenBank/DDBJ databases">
        <title>Genome sequencing of cyanobaciteial culture collection at National Institute for Environmental Studies (NIES).</title>
        <authorList>
            <person name="Hirose Y."/>
            <person name="Shimura Y."/>
            <person name="Fujisawa T."/>
            <person name="Nakamura Y."/>
            <person name="Kawachi M."/>
        </authorList>
    </citation>
    <scope>NUCLEOTIDE SEQUENCE [LARGE SCALE GENOMIC DNA]</scope>
    <source>
        <strain evidence="2 3">NIES-4072</strain>
    </source>
</reference>
<dbReference type="Gene3D" id="3.40.50.150">
    <property type="entry name" value="Vaccinia Virus protein VP39"/>
    <property type="match status" value="1"/>
</dbReference>
<dbReference type="AlphaFoldDB" id="A0A2R5FP88"/>
<name>A0A2R5FP88_NOSCO</name>
<dbReference type="RefSeq" id="WP_109009604.1">
    <property type="nucleotide sequence ID" value="NZ_BDUD01000001.1"/>
</dbReference>
<dbReference type="GO" id="GO:0032259">
    <property type="term" value="P:methylation"/>
    <property type="evidence" value="ECO:0007669"/>
    <property type="project" value="UniProtKB-KW"/>
</dbReference>
<dbReference type="InterPro" id="IPR029063">
    <property type="entry name" value="SAM-dependent_MTases_sf"/>
</dbReference>
<dbReference type="CDD" id="cd02440">
    <property type="entry name" value="AdoMet_MTases"/>
    <property type="match status" value="1"/>
</dbReference>
<dbReference type="OrthoDB" id="517750at2"/>
<sequence length="323" mass="37434">MVQQQLVSTTKQRLECLICNYRVDPNDESAFSTFPCNVRAFMHETFKVWRCPDCKTIHCLDIVDLDHYYAKYPIAQATLTWPFRVFYRKLRKQLTKYGFSKTHSILDYGCGANGLFVQYLRQQGFTNCHGYDPYGTKDGFGDPATLQKGAFDYILLQDVIEHVKDPNALLDKLNNLLAPGGYILISTPNASNLNLNRPDINDICNAVHVPYHLHIYTRESIELFGRRQGWEFIDSLRPNHDTLWPTLNARVSNEYQRILGRPVDVFHEPINSRKVLTSSRFIFFVFYAIFGYWLNFYSGMSIIFRKSIYSNSRLPYGVAGELS</sequence>
<dbReference type="SUPFAM" id="SSF53335">
    <property type="entry name" value="S-adenosyl-L-methionine-dependent methyltransferases"/>
    <property type="match status" value="1"/>
</dbReference>
<protein>
    <submittedName>
        <fullName evidence="2">Type 12 methyltransferase</fullName>
    </submittedName>
</protein>
<keyword evidence="1" id="KW-0812">Transmembrane</keyword>
<dbReference type="PANTHER" id="PTHR43861">
    <property type="entry name" value="TRANS-ACONITATE 2-METHYLTRANSFERASE-RELATED"/>
    <property type="match status" value="1"/>
</dbReference>
<proteinExistence type="predicted"/>
<dbReference type="GO" id="GO:0008168">
    <property type="term" value="F:methyltransferase activity"/>
    <property type="evidence" value="ECO:0007669"/>
    <property type="project" value="UniProtKB-KW"/>
</dbReference>
<comment type="caution">
    <text evidence="2">The sequence shown here is derived from an EMBL/GenBank/DDBJ whole genome shotgun (WGS) entry which is preliminary data.</text>
</comment>